<evidence type="ECO:0000256" key="4">
    <source>
        <dbReference type="ARBA" id="ARBA00023136"/>
    </source>
</evidence>
<dbReference type="Proteomes" id="UP001212821">
    <property type="component" value="Chromosome"/>
</dbReference>
<dbReference type="PIRSF" id="PIRSF006648">
    <property type="entry name" value="DrrB"/>
    <property type="match status" value="1"/>
</dbReference>
<dbReference type="InterPro" id="IPR013525">
    <property type="entry name" value="ABC2_TM"/>
</dbReference>
<evidence type="ECO:0000313" key="8">
    <source>
        <dbReference type="EMBL" id="WBP91184.1"/>
    </source>
</evidence>
<feature type="transmembrane region" description="Helical" evidence="6">
    <location>
        <begin position="206"/>
        <end position="232"/>
    </location>
</feature>
<dbReference type="PANTHER" id="PTHR43027">
    <property type="entry name" value="DOXORUBICIN RESISTANCE ABC TRANSPORTER PERMEASE PROTEIN DRRC-RELATED"/>
    <property type="match status" value="1"/>
</dbReference>
<feature type="transmembrane region" description="Helical" evidence="6">
    <location>
        <begin position="167"/>
        <end position="186"/>
    </location>
</feature>
<protein>
    <submittedName>
        <fullName evidence="8">ABC transporter permease</fullName>
    </submittedName>
</protein>
<evidence type="ECO:0000256" key="5">
    <source>
        <dbReference type="ARBA" id="ARBA00023251"/>
    </source>
</evidence>
<dbReference type="PANTHER" id="PTHR43027:SF1">
    <property type="entry name" value="DOXORUBICIN RESISTANCE ABC TRANSPORTER PERMEASE PROTEIN DRRC-RELATED"/>
    <property type="match status" value="1"/>
</dbReference>
<sequence>MAAGFRLQLTLLRRSPGELQVLFTVPLYTLVFLSVSVHTGHRDLASYAVLAPVLIALWSMALFTAGDLIGQDRADGLLETVVATPTALISPVTGRIGAVVAVSLLSFGEAWIVAEAAFGIHLVPRHPVLLVACLLLSAFAMVGTAATMACAFVLTRSARIFQNSLSFPVYLLGGVLVPVSMLPGPVQPLSRLVFLSWSSGLLRDCFAPAAVSAPTARLAAIAVLGLAGYLAAGLLMRRILRRVHALGTLDLA</sequence>
<reference evidence="9" key="1">
    <citation type="submission" date="2022-12" db="EMBL/GenBank/DDBJ databases">
        <authorList>
            <person name="Mo P."/>
        </authorList>
    </citation>
    <scope>NUCLEOTIDE SEQUENCE [LARGE SCALE GENOMIC DNA]</scope>
    <source>
        <strain evidence="9">HUAS 3-15</strain>
    </source>
</reference>
<dbReference type="Pfam" id="PF01061">
    <property type="entry name" value="ABC2_membrane"/>
    <property type="match status" value="1"/>
</dbReference>
<proteinExistence type="predicted"/>
<evidence type="ECO:0000256" key="2">
    <source>
        <dbReference type="ARBA" id="ARBA00022692"/>
    </source>
</evidence>
<feature type="transmembrane region" description="Helical" evidence="6">
    <location>
        <begin position="129"/>
        <end position="155"/>
    </location>
</feature>
<keyword evidence="2 6" id="KW-0812">Transmembrane</keyword>
<gene>
    <name evidence="8" type="ORF">O1G21_38440</name>
</gene>
<dbReference type="InterPro" id="IPR000412">
    <property type="entry name" value="ABC_2_transport"/>
</dbReference>
<evidence type="ECO:0000256" key="3">
    <source>
        <dbReference type="ARBA" id="ARBA00022989"/>
    </source>
</evidence>
<evidence type="ECO:0000313" key="9">
    <source>
        <dbReference type="Proteomes" id="UP001212821"/>
    </source>
</evidence>
<keyword evidence="4 6" id="KW-0472">Membrane</keyword>
<evidence type="ECO:0000259" key="7">
    <source>
        <dbReference type="Pfam" id="PF01061"/>
    </source>
</evidence>
<dbReference type="RefSeq" id="WP_270150390.1">
    <property type="nucleotide sequence ID" value="NZ_CP115450.1"/>
</dbReference>
<keyword evidence="9" id="KW-1185">Reference proteome</keyword>
<organism evidence="8 9">
    <name type="scientific">Kitasatospora cathayae</name>
    <dbReference type="NCBI Taxonomy" id="3004092"/>
    <lineage>
        <taxon>Bacteria</taxon>
        <taxon>Bacillati</taxon>
        <taxon>Actinomycetota</taxon>
        <taxon>Actinomycetes</taxon>
        <taxon>Kitasatosporales</taxon>
        <taxon>Streptomycetaceae</taxon>
        <taxon>Kitasatospora</taxon>
    </lineage>
</organism>
<dbReference type="InterPro" id="IPR052902">
    <property type="entry name" value="ABC-2_transporter"/>
</dbReference>
<evidence type="ECO:0000256" key="6">
    <source>
        <dbReference type="SAM" id="Phobius"/>
    </source>
</evidence>
<evidence type="ECO:0000256" key="1">
    <source>
        <dbReference type="ARBA" id="ARBA00004141"/>
    </source>
</evidence>
<accession>A0ABY7QEK3</accession>
<dbReference type="EMBL" id="CP115450">
    <property type="protein sequence ID" value="WBP91184.1"/>
    <property type="molecule type" value="Genomic_DNA"/>
</dbReference>
<keyword evidence="5" id="KW-0046">Antibiotic resistance</keyword>
<comment type="subcellular location">
    <subcellularLocation>
        <location evidence="1">Membrane</location>
        <topology evidence="1">Multi-pass membrane protein</topology>
    </subcellularLocation>
</comment>
<name>A0ABY7QEK3_9ACTN</name>
<keyword evidence="3 6" id="KW-1133">Transmembrane helix</keyword>
<feature type="transmembrane region" description="Helical" evidence="6">
    <location>
        <begin position="44"/>
        <end position="63"/>
    </location>
</feature>
<feature type="transmembrane region" description="Helical" evidence="6">
    <location>
        <begin position="21"/>
        <end position="38"/>
    </location>
</feature>
<feature type="transmembrane region" description="Helical" evidence="6">
    <location>
        <begin position="98"/>
        <end position="123"/>
    </location>
</feature>
<feature type="domain" description="ABC-2 type transporter transmembrane" evidence="7">
    <location>
        <begin position="20"/>
        <end position="203"/>
    </location>
</feature>